<dbReference type="SMART" id="SM00409">
    <property type="entry name" value="IG"/>
    <property type="match status" value="1"/>
</dbReference>
<name>A0A9J7Z4G7_CYPCA</name>
<reference evidence="5" key="1">
    <citation type="submission" date="2025-08" db="UniProtKB">
        <authorList>
            <consortium name="Ensembl"/>
        </authorList>
    </citation>
    <scope>IDENTIFICATION</scope>
</reference>
<protein>
    <recommendedName>
        <fullName evidence="4">Ig-like domain-containing protein</fullName>
    </recommendedName>
</protein>
<dbReference type="InterPro" id="IPR013783">
    <property type="entry name" value="Ig-like_fold"/>
</dbReference>
<dbReference type="Proteomes" id="UP001108240">
    <property type="component" value="Unplaced"/>
</dbReference>
<dbReference type="PROSITE" id="PS50835">
    <property type="entry name" value="IG_LIKE"/>
    <property type="match status" value="1"/>
</dbReference>
<dbReference type="AlphaFoldDB" id="A0A9J7Z4G7"/>
<keyword evidence="3" id="KW-0472">Membrane</keyword>
<evidence type="ECO:0000256" key="3">
    <source>
        <dbReference type="ARBA" id="ARBA00023136"/>
    </source>
</evidence>
<organism evidence="5 6">
    <name type="scientific">Cyprinus carpio carpio</name>
    <dbReference type="NCBI Taxonomy" id="630221"/>
    <lineage>
        <taxon>Eukaryota</taxon>
        <taxon>Metazoa</taxon>
        <taxon>Chordata</taxon>
        <taxon>Craniata</taxon>
        <taxon>Vertebrata</taxon>
        <taxon>Euteleostomi</taxon>
        <taxon>Actinopterygii</taxon>
        <taxon>Neopterygii</taxon>
        <taxon>Teleostei</taxon>
        <taxon>Ostariophysi</taxon>
        <taxon>Cypriniformes</taxon>
        <taxon>Cyprinidae</taxon>
        <taxon>Cyprininae</taxon>
        <taxon>Cyprinus</taxon>
    </lineage>
</organism>
<dbReference type="SUPFAM" id="SSF48726">
    <property type="entry name" value="Immunoglobulin"/>
    <property type="match status" value="1"/>
</dbReference>
<dbReference type="GO" id="GO:0005886">
    <property type="term" value="C:plasma membrane"/>
    <property type="evidence" value="ECO:0007669"/>
    <property type="project" value="TreeGrafter"/>
</dbReference>
<dbReference type="InterPro" id="IPR036179">
    <property type="entry name" value="Ig-like_dom_sf"/>
</dbReference>
<sequence length="227" mass="25757">MEESPPPTTPAAGIGILSADEMKIHGHSGETVTIVCSYSWASTNIKYFCRDPCKDSKDILVKSDQSPTGRYTLKDSGEGTFTVNITDLQESDSGIYWCGVERSVKDTYQKVNLTVSNGKDGRHSLQHLSFFTSVNVFYYLYTTHRSKRKHNYIHTTVQRHTNIHGFTHNYTSSTFRIAICHSNKDDQVSNAKDCVHHTLTLKRIEKIPNFILFHNDPAEILQLHVFS</sequence>
<keyword evidence="2" id="KW-0812">Transmembrane</keyword>
<dbReference type="PANTHER" id="PTHR11860:SF87">
    <property type="entry name" value="CMRF35-LIKE MOLECULE 8"/>
    <property type="match status" value="1"/>
</dbReference>
<evidence type="ECO:0000313" key="5">
    <source>
        <dbReference type="Ensembl" id="ENSCCRP00000127889.1"/>
    </source>
</evidence>
<comment type="subcellular location">
    <subcellularLocation>
        <location evidence="1">Membrane</location>
    </subcellularLocation>
</comment>
<dbReference type="CDD" id="cd05716">
    <property type="entry name" value="IgV_pIgR_like"/>
    <property type="match status" value="1"/>
</dbReference>
<evidence type="ECO:0000256" key="2">
    <source>
        <dbReference type="ARBA" id="ARBA00022692"/>
    </source>
</evidence>
<reference evidence="5" key="2">
    <citation type="submission" date="2025-09" db="UniProtKB">
        <authorList>
            <consortium name="Ensembl"/>
        </authorList>
    </citation>
    <scope>IDENTIFICATION</scope>
</reference>
<keyword evidence="6" id="KW-1185">Reference proteome</keyword>
<dbReference type="InterPro" id="IPR050671">
    <property type="entry name" value="CD300_family_receptors"/>
</dbReference>
<proteinExistence type="predicted"/>
<evidence type="ECO:0000259" key="4">
    <source>
        <dbReference type="PROSITE" id="PS50835"/>
    </source>
</evidence>
<dbReference type="Ensembl" id="ENSCCRT00000187888.1">
    <property type="protein sequence ID" value="ENSCCRP00000127889.1"/>
    <property type="gene ID" value="ENSCCRG00000000041.2"/>
</dbReference>
<dbReference type="GO" id="GO:0004888">
    <property type="term" value="F:transmembrane signaling receptor activity"/>
    <property type="evidence" value="ECO:0007669"/>
    <property type="project" value="TreeGrafter"/>
</dbReference>
<dbReference type="InterPro" id="IPR003599">
    <property type="entry name" value="Ig_sub"/>
</dbReference>
<evidence type="ECO:0000256" key="1">
    <source>
        <dbReference type="ARBA" id="ARBA00004370"/>
    </source>
</evidence>
<dbReference type="InterPro" id="IPR007110">
    <property type="entry name" value="Ig-like_dom"/>
</dbReference>
<dbReference type="Pfam" id="PF07686">
    <property type="entry name" value="V-set"/>
    <property type="match status" value="1"/>
</dbReference>
<evidence type="ECO:0000313" key="6">
    <source>
        <dbReference type="Proteomes" id="UP001108240"/>
    </source>
</evidence>
<dbReference type="GeneTree" id="ENSGT01030000235252"/>
<accession>A0A9J7Z4G7</accession>
<dbReference type="PANTHER" id="PTHR11860">
    <property type="entry name" value="POLYMERIC-IMMUNOGLOBULIN RECEPTOR"/>
    <property type="match status" value="1"/>
</dbReference>
<feature type="domain" description="Ig-like" evidence="4">
    <location>
        <begin position="6"/>
        <end position="114"/>
    </location>
</feature>
<dbReference type="Gene3D" id="2.60.40.10">
    <property type="entry name" value="Immunoglobulins"/>
    <property type="match status" value="1"/>
</dbReference>
<dbReference type="InterPro" id="IPR013106">
    <property type="entry name" value="Ig_V-set"/>
</dbReference>